<keyword evidence="2" id="KW-0808">Transferase</keyword>
<evidence type="ECO:0000313" key="6">
    <source>
        <dbReference type="Proteomes" id="UP001156702"/>
    </source>
</evidence>
<sequence length="402" mass="44775">MLQKPAKPYRVAIFHQGCVPVYRRGFYVRLAETSRNQYVVFHGKPPSNTSLQVAKPPFPFANVEVGTVELRLKKALLIWQAAVSRYVKGRFDGVVIGHEFKFLSSFAILALAKLRRRPVFWWGFGYRKAYGSWEEGGARPPLKDRIARWAADRLARLGDGYLAYTEKGREHLLSIGVPADRIQVVRNTIDVEEQIVLADKAAAFDDAEIRAEFGLRPGSDVLLYVGRLVPRKEVDSLVRFAVASPQVDGRPVDVLVIGDGEERARLEALAGGARNIRFAGAIDPSDLRIAKAMKLCRAVVIPGYLGLAINHAFAHGRPIITRKHDFHSPEIEYLTEGEDSLLIAGDEADFHKGLAAFLAAPEEQQRLAANAAARRETLRMDYMVKAYDDFISRVVANADNGR</sequence>
<dbReference type="Pfam" id="PF13579">
    <property type="entry name" value="Glyco_trans_4_4"/>
    <property type="match status" value="1"/>
</dbReference>
<feature type="domain" description="Glycosyl transferase family 1" evidence="3">
    <location>
        <begin position="206"/>
        <end position="372"/>
    </location>
</feature>
<evidence type="ECO:0000256" key="1">
    <source>
        <dbReference type="ARBA" id="ARBA00022676"/>
    </source>
</evidence>
<dbReference type="PANTHER" id="PTHR12526:SF510">
    <property type="entry name" value="D-INOSITOL 3-PHOSPHATE GLYCOSYLTRANSFERASE"/>
    <property type="match status" value="1"/>
</dbReference>
<name>A0ABQ5ZDI2_9HYPH</name>
<accession>A0ABQ5ZDI2</accession>
<dbReference type="EMBL" id="BSOP01000017">
    <property type="protein sequence ID" value="GLR50875.1"/>
    <property type="molecule type" value="Genomic_DNA"/>
</dbReference>
<keyword evidence="6" id="KW-1185">Reference proteome</keyword>
<evidence type="ECO:0000259" key="4">
    <source>
        <dbReference type="Pfam" id="PF13579"/>
    </source>
</evidence>
<keyword evidence="1" id="KW-0328">Glycosyltransferase</keyword>
<dbReference type="CDD" id="cd03801">
    <property type="entry name" value="GT4_PimA-like"/>
    <property type="match status" value="1"/>
</dbReference>
<dbReference type="Proteomes" id="UP001156702">
    <property type="component" value="Unassembled WGS sequence"/>
</dbReference>
<evidence type="ECO:0008006" key="7">
    <source>
        <dbReference type="Google" id="ProtNLM"/>
    </source>
</evidence>
<dbReference type="RefSeq" id="WP_244766080.1">
    <property type="nucleotide sequence ID" value="NZ_BSOP01000017.1"/>
</dbReference>
<dbReference type="InterPro" id="IPR028098">
    <property type="entry name" value="Glyco_trans_4-like_N"/>
</dbReference>
<evidence type="ECO:0000259" key="3">
    <source>
        <dbReference type="Pfam" id="PF00534"/>
    </source>
</evidence>
<organism evidence="5 6">
    <name type="scientific">Shinella yambaruensis</name>
    <dbReference type="NCBI Taxonomy" id="415996"/>
    <lineage>
        <taxon>Bacteria</taxon>
        <taxon>Pseudomonadati</taxon>
        <taxon>Pseudomonadota</taxon>
        <taxon>Alphaproteobacteria</taxon>
        <taxon>Hyphomicrobiales</taxon>
        <taxon>Rhizobiaceae</taxon>
        <taxon>Shinella</taxon>
    </lineage>
</organism>
<feature type="domain" description="Glycosyltransferase subfamily 4-like N-terminal" evidence="4">
    <location>
        <begin position="52"/>
        <end position="187"/>
    </location>
</feature>
<protein>
    <recommendedName>
        <fullName evidence="7">Glycosyltransferase</fullName>
    </recommendedName>
</protein>
<gene>
    <name evidence="5" type="ORF">GCM10007923_20830</name>
</gene>
<evidence type="ECO:0000256" key="2">
    <source>
        <dbReference type="ARBA" id="ARBA00022679"/>
    </source>
</evidence>
<dbReference type="InterPro" id="IPR001296">
    <property type="entry name" value="Glyco_trans_1"/>
</dbReference>
<reference evidence="6" key="1">
    <citation type="journal article" date="2019" name="Int. J. Syst. Evol. Microbiol.">
        <title>The Global Catalogue of Microorganisms (GCM) 10K type strain sequencing project: providing services to taxonomists for standard genome sequencing and annotation.</title>
        <authorList>
            <consortium name="The Broad Institute Genomics Platform"/>
            <consortium name="The Broad Institute Genome Sequencing Center for Infectious Disease"/>
            <person name="Wu L."/>
            <person name="Ma J."/>
        </authorList>
    </citation>
    <scope>NUCLEOTIDE SEQUENCE [LARGE SCALE GENOMIC DNA]</scope>
    <source>
        <strain evidence="6">NBRC 102122</strain>
    </source>
</reference>
<proteinExistence type="predicted"/>
<dbReference type="Gene3D" id="3.40.50.2000">
    <property type="entry name" value="Glycogen Phosphorylase B"/>
    <property type="match status" value="2"/>
</dbReference>
<evidence type="ECO:0000313" key="5">
    <source>
        <dbReference type="EMBL" id="GLR50875.1"/>
    </source>
</evidence>
<dbReference type="PANTHER" id="PTHR12526">
    <property type="entry name" value="GLYCOSYLTRANSFERASE"/>
    <property type="match status" value="1"/>
</dbReference>
<comment type="caution">
    <text evidence="5">The sequence shown here is derived from an EMBL/GenBank/DDBJ whole genome shotgun (WGS) entry which is preliminary data.</text>
</comment>
<dbReference type="SUPFAM" id="SSF53756">
    <property type="entry name" value="UDP-Glycosyltransferase/glycogen phosphorylase"/>
    <property type="match status" value="1"/>
</dbReference>
<dbReference type="Pfam" id="PF00534">
    <property type="entry name" value="Glycos_transf_1"/>
    <property type="match status" value="1"/>
</dbReference>